<dbReference type="Proteomes" id="UP000520767">
    <property type="component" value="Unassembled WGS sequence"/>
</dbReference>
<dbReference type="PANTHER" id="PTHR38133:SF1">
    <property type="entry name" value="SLR1429 PROTEIN"/>
    <property type="match status" value="1"/>
</dbReference>
<keyword evidence="1" id="KW-0863">Zinc-finger</keyword>
<feature type="region of interest" description="Disordered" evidence="2">
    <location>
        <begin position="198"/>
        <end position="231"/>
    </location>
</feature>
<accession>A0A7W7PZJ4</accession>
<comment type="caution">
    <text evidence="4">The sequence shown here is derived from an EMBL/GenBank/DDBJ whole genome shotgun (WGS) entry which is preliminary data.</text>
</comment>
<evidence type="ECO:0000313" key="4">
    <source>
        <dbReference type="EMBL" id="MBB4904209.1"/>
    </source>
</evidence>
<feature type="compositionally biased region" description="Pro residues" evidence="2">
    <location>
        <begin position="204"/>
        <end position="220"/>
    </location>
</feature>
<dbReference type="InterPro" id="IPR007527">
    <property type="entry name" value="Znf_SWIM"/>
</dbReference>
<feature type="domain" description="SWIM-type" evidence="3">
    <location>
        <begin position="131"/>
        <end position="166"/>
    </location>
</feature>
<keyword evidence="1" id="KW-0862">Zinc</keyword>
<reference evidence="4 5" key="1">
    <citation type="submission" date="2020-08" db="EMBL/GenBank/DDBJ databases">
        <title>Genomic Encyclopedia of Type Strains, Phase III (KMG-III): the genomes of soil and plant-associated and newly described type strains.</title>
        <authorList>
            <person name="Whitman W."/>
        </authorList>
    </citation>
    <scope>NUCLEOTIDE SEQUENCE [LARGE SCALE GENOMIC DNA]</scope>
    <source>
        <strain evidence="4 5">CECT 8960</strain>
    </source>
</reference>
<evidence type="ECO:0000256" key="2">
    <source>
        <dbReference type="SAM" id="MobiDB-lite"/>
    </source>
</evidence>
<keyword evidence="1" id="KW-0479">Metal-binding</keyword>
<evidence type="ECO:0000313" key="5">
    <source>
        <dbReference type="Proteomes" id="UP000520767"/>
    </source>
</evidence>
<name>A0A7W7PZJ4_9PSEU</name>
<evidence type="ECO:0000259" key="3">
    <source>
        <dbReference type="PROSITE" id="PS50966"/>
    </source>
</evidence>
<sequence length="258" mass="27661">MVAEERSEPIGTGFPAFPVTKRKPGRFARTWWGNAWLQAMEDTSLDLAQLKRGRKFAYAGLVGPITVSAGRIAAQVTSDDGAVHHTVVLVDRLSDAQWRRFLDEVAAKAGHIAALLDRDMPNDLVEAAADADVTLLPGIGDLQPECDCEGWELPCTHAAALCFQAAWLLDADPFVLLLLRGLGQDDLTEELRRRAAARVRPAPAQAPEPKPLPALPPVSGPPRKLLVPPAPGIDPDELAGIAARAAARARKLLAEHPG</sequence>
<dbReference type="PANTHER" id="PTHR38133">
    <property type="entry name" value="SLR1429 PROTEIN"/>
    <property type="match status" value="1"/>
</dbReference>
<protein>
    <submittedName>
        <fullName evidence="4">Putative Zn finger protein</fullName>
    </submittedName>
</protein>
<dbReference type="AlphaFoldDB" id="A0A7W7PZJ4"/>
<proteinExistence type="predicted"/>
<keyword evidence="5" id="KW-1185">Reference proteome</keyword>
<dbReference type="RefSeq" id="WP_184808489.1">
    <property type="nucleotide sequence ID" value="NZ_JACHJQ010000001.1"/>
</dbReference>
<evidence type="ECO:0000256" key="1">
    <source>
        <dbReference type="PROSITE-ProRule" id="PRU00325"/>
    </source>
</evidence>
<organism evidence="4 5">
    <name type="scientific">Actinophytocola algeriensis</name>
    <dbReference type="NCBI Taxonomy" id="1768010"/>
    <lineage>
        <taxon>Bacteria</taxon>
        <taxon>Bacillati</taxon>
        <taxon>Actinomycetota</taxon>
        <taxon>Actinomycetes</taxon>
        <taxon>Pseudonocardiales</taxon>
        <taxon>Pseudonocardiaceae</taxon>
    </lineage>
</organism>
<dbReference type="PROSITE" id="PS50966">
    <property type="entry name" value="ZF_SWIM"/>
    <property type="match status" value="1"/>
</dbReference>
<dbReference type="EMBL" id="JACHJQ010000001">
    <property type="protein sequence ID" value="MBB4904209.1"/>
    <property type="molecule type" value="Genomic_DNA"/>
</dbReference>
<gene>
    <name evidence="4" type="ORF">FHR82_000419</name>
</gene>
<dbReference type="GO" id="GO:0008270">
    <property type="term" value="F:zinc ion binding"/>
    <property type="evidence" value="ECO:0007669"/>
    <property type="project" value="UniProtKB-KW"/>
</dbReference>